<evidence type="ECO:0000313" key="2">
    <source>
        <dbReference type="Proteomes" id="UP000501705"/>
    </source>
</evidence>
<name>A0A6G9XJ92_NOCBR</name>
<proteinExistence type="predicted"/>
<dbReference type="AlphaFoldDB" id="A0A6G9XJ92"/>
<gene>
    <name evidence="1" type="ORF">F5X71_00320</name>
</gene>
<evidence type="ECO:0008006" key="3">
    <source>
        <dbReference type="Google" id="ProtNLM"/>
    </source>
</evidence>
<dbReference type="Proteomes" id="UP000501705">
    <property type="component" value="Chromosome"/>
</dbReference>
<evidence type="ECO:0000313" key="1">
    <source>
        <dbReference type="EMBL" id="QIS00978.1"/>
    </source>
</evidence>
<accession>A0A6G9XJ92</accession>
<organism evidence="1 2">
    <name type="scientific">Nocardia brasiliensis</name>
    <dbReference type="NCBI Taxonomy" id="37326"/>
    <lineage>
        <taxon>Bacteria</taxon>
        <taxon>Bacillati</taxon>
        <taxon>Actinomycetota</taxon>
        <taxon>Actinomycetes</taxon>
        <taxon>Mycobacteriales</taxon>
        <taxon>Nocardiaceae</taxon>
        <taxon>Nocardia</taxon>
    </lineage>
</organism>
<reference evidence="1 2" key="1">
    <citation type="journal article" date="2019" name="ACS Chem. Biol.">
        <title>Identification and Mobilization of a Cryptic Antibiotic Biosynthesis Gene Locus from a Human-Pathogenic Nocardia Isolate.</title>
        <authorList>
            <person name="Herisse M."/>
            <person name="Ishida K."/>
            <person name="Porter J.L."/>
            <person name="Howden B."/>
            <person name="Hertweck C."/>
            <person name="Stinear T.P."/>
            <person name="Pidot S.J."/>
        </authorList>
    </citation>
    <scope>NUCLEOTIDE SEQUENCE [LARGE SCALE GENOMIC DNA]</scope>
    <source>
        <strain evidence="1 2">AUSMDU00024985</strain>
    </source>
</reference>
<sequence>MIARDPQRLIAPEIAERYGRALNTIQKGWMTHAKWPPAVGKRGRWNEYDAAAVDEAVRGHFVREQPADEDSEDLLTVAQIAEYARVSPSTVRSDLSRGRIDLGAPDDTTGGVKRWRRAKVAAAYAGRRRYNRS</sequence>
<dbReference type="EMBL" id="CP046171">
    <property type="protein sequence ID" value="QIS00978.1"/>
    <property type="molecule type" value="Genomic_DNA"/>
</dbReference>
<protein>
    <recommendedName>
        <fullName evidence="3">Helix-turn-helix domain-containing protein</fullName>
    </recommendedName>
</protein>